<feature type="domain" description="Reverse transcriptase" evidence="2">
    <location>
        <begin position="1"/>
        <end position="90"/>
    </location>
</feature>
<reference evidence="3 4" key="1">
    <citation type="submission" date="2024-02" db="EMBL/GenBank/DDBJ databases">
        <title>High-quality chromosome-scale genome assembly of Pensacola bahiagrass (Paspalum notatum Flugge var. saurae).</title>
        <authorList>
            <person name="Vega J.M."/>
            <person name="Podio M."/>
            <person name="Orjuela J."/>
            <person name="Siena L.A."/>
            <person name="Pessino S.C."/>
            <person name="Combes M.C."/>
            <person name="Mariac C."/>
            <person name="Albertini E."/>
            <person name="Pupilli F."/>
            <person name="Ortiz J.P.A."/>
            <person name="Leblanc O."/>
        </authorList>
    </citation>
    <scope>NUCLEOTIDE SEQUENCE [LARGE SCALE GENOMIC DNA]</scope>
    <source>
        <strain evidence="3">R1</strain>
        <tissue evidence="3">Leaf</tissue>
    </source>
</reference>
<feature type="region of interest" description="Disordered" evidence="1">
    <location>
        <begin position="301"/>
        <end position="326"/>
    </location>
</feature>
<accession>A0AAQ3SJX5</accession>
<name>A0AAQ3SJX5_PASNO</name>
<evidence type="ECO:0000256" key="1">
    <source>
        <dbReference type="SAM" id="MobiDB-lite"/>
    </source>
</evidence>
<dbReference type="PANTHER" id="PTHR33116">
    <property type="entry name" value="REVERSE TRANSCRIPTASE ZINC-BINDING DOMAIN-CONTAINING PROTEIN-RELATED-RELATED"/>
    <property type="match status" value="1"/>
</dbReference>
<dbReference type="Pfam" id="PF13966">
    <property type="entry name" value="zf-RVT"/>
    <property type="match status" value="1"/>
</dbReference>
<dbReference type="PANTHER" id="PTHR33116:SF87">
    <property type="entry name" value="OS01G0158850 PROTEIN"/>
    <property type="match status" value="1"/>
</dbReference>
<dbReference type="Proteomes" id="UP001341281">
    <property type="component" value="Chromosome 01"/>
</dbReference>
<evidence type="ECO:0000259" key="2">
    <source>
        <dbReference type="PROSITE" id="PS50878"/>
    </source>
</evidence>
<sequence length="326" mass="38074">MLKRRVNIYVTLLVDGGLSMLQYADDTILLMEHNLEQAKNMKIILRAFEKLSGLKINFQKSELFCYGEAKDFIFGYGVGNLPFRYLGIPMNHKKLSNKDLKQVEERFQKKLSGWIGKIYFFLASHKKKYRLARWEILCLPKEQGGLGIRNLEIQNICLLSKWLYKLINEEGVWQNILKKKYLRGKSSGEVQWKPGDSHFWSGLMKVKEHFLQLSSFNIHDGSPSMGVILTKDNLLKRHWSGDGRCCFCDTNETIQHLFFDYIVAKNEVIFDERRLYSYLQIIFQSNLLDTVMERSSKKRKKTATQMGMAISRDPSNGDFCQPRMEP</sequence>
<dbReference type="AlphaFoldDB" id="A0AAQ3SJX5"/>
<keyword evidence="4" id="KW-1185">Reference proteome</keyword>
<proteinExistence type="predicted"/>
<dbReference type="Pfam" id="PF00078">
    <property type="entry name" value="RVT_1"/>
    <property type="match status" value="1"/>
</dbReference>
<evidence type="ECO:0000313" key="3">
    <source>
        <dbReference type="EMBL" id="WVZ51423.1"/>
    </source>
</evidence>
<protein>
    <recommendedName>
        <fullName evidence="2">Reverse transcriptase domain-containing protein</fullName>
    </recommendedName>
</protein>
<organism evidence="3 4">
    <name type="scientific">Paspalum notatum var. saurae</name>
    <dbReference type="NCBI Taxonomy" id="547442"/>
    <lineage>
        <taxon>Eukaryota</taxon>
        <taxon>Viridiplantae</taxon>
        <taxon>Streptophyta</taxon>
        <taxon>Embryophyta</taxon>
        <taxon>Tracheophyta</taxon>
        <taxon>Spermatophyta</taxon>
        <taxon>Magnoliopsida</taxon>
        <taxon>Liliopsida</taxon>
        <taxon>Poales</taxon>
        <taxon>Poaceae</taxon>
        <taxon>PACMAD clade</taxon>
        <taxon>Panicoideae</taxon>
        <taxon>Andropogonodae</taxon>
        <taxon>Paspaleae</taxon>
        <taxon>Paspalinae</taxon>
        <taxon>Paspalum</taxon>
    </lineage>
</organism>
<dbReference type="InterPro" id="IPR026960">
    <property type="entry name" value="RVT-Znf"/>
</dbReference>
<dbReference type="EMBL" id="CP144745">
    <property type="protein sequence ID" value="WVZ51423.1"/>
    <property type="molecule type" value="Genomic_DNA"/>
</dbReference>
<gene>
    <name evidence="3" type="ORF">U9M48_002571</name>
</gene>
<dbReference type="PROSITE" id="PS50878">
    <property type="entry name" value="RT_POL"/>
    <property type="match status" value="1"/>
</dbReference>
<dbReference type="InterPro" id="IPR000477">
    <property type="entry name" value="RT_dom"/>
</dbReference>
<evidence type="ECO:0000313" key="4">
    <source>
        <dbReference type="Proteomes" id="UP001341281"/>
    </source>
</evidence>